<organism evidence="1 2">
    <name type="scientific">Ensete ventricosum</name>
    <name type="common">Abyssinian banana</name>
    <name type="synonym">Musa ensete</name>
    <dbReference type="NCBI Taxonomy" id="4639"/>
    <lineage>
        <taxon>Eukaryota</taxon>
        <taxon>Viridiplantae</taxon>
        <taxon>Streptophyta</taxon>
        <taxon>Embryophyta</taxon>
        <taxon>Tracheophyta</taxon>
        <taxon>Spermatophyta</taxon>
        <taxon>Magnoliopsida</taxon>
        <taxon>Liliopsida</taxon>
        <taxon>Zingiberales</taxon>
        <taxon>Musaceae</taxon>
        <taxon>Ensete</taxon>
    </lineage>
</organism>
<proteinExistence type="predicted"/>
<accession>A0AAV8QES1</accession>
<dbReference type="EMBL" id="JAQQAF010000008">
    <property type="protein sequence ID" value="KAJ8467274.1"/>
    <property type="molecule type" value="Genomic_DNA"/>
</dbReference>
<reference evidence="1 2" key="1">
    <citation type="submission" date="2022-12" db="EMBL/GenBank/DDBJ databases">
        <title>Chromosome-scale assembly of the Ensete ventricosum genome.</title>
        <authorList>
            <person name="Dussert Y."/>
            <person name="Stocks J."/>
            <person name="Wendawek A."/>
            <person name="Woldeyes F."/>
            <person name="Nichols R.A."/>
            <person name="Borrell J.S."/>
        </authorList>
    </citation>
    <scope>NUCLEOTIDE SEQUENCE [LARGE SCALE GENOMIC DNA]</scope>
    <source>
        <strain evidence="2">cv. Maze</strain>
        <tissue evidence="1">Seeds</tissue>
    </source>
</reference>
<dbReference type="Proteomes" id="UP001222027">
    <property type="component" value="Unassembled WGS sequence"/>
</dbReference>
<keyword evidence="2" id="KW-1185">Reference proteome</keyword>
<comment type="caution">
    <text evidence="1">The sequence shown here is derived from an EMBL/GenBank/DDBJ whole genome shotgun (WGS) entry which is preliminary data.</text>
</comment>
<evidence type="ECO:0000313" key="2">
    <source>
        <dbReference type="Proteomes" id="UP001222027"/>
    </source>
</evidence>
<evidence type="ECO:0000313" key="1">
    <source>
        <dbReference type="EMBL" id="KAJ8467274.1"/>
    </source>
</evidence>
<gene>
    <name evidence="1" type="ORF">OPV22_029826</name>
</gene>
<name>A0AAV8QES1_ENSVE</name>
<protein>
    <submittedName>
        <fullName evidence="1">Uncharacterized protein</fullName>
    </submittedName>
</protein>
<dbReference type="AlphaFoldDB" id="A0AAV8QES1"/>
<sequence length="270" mass="28943">MVNMISNISCRSASRSALSCDLFTALTCDSVALSLLPSLSPPPVKSMIVASSPLVLPIFPQLSWSLANFLSISRPKRLNAKNSWSAWWSAPVNRRLTSSGLKFELLWPVYSNEEIDSMAPGIPATLRAFCFFPARLETATDLLISSVMSLPIQSLDDRSGRANLAQGAIGEAVVGGDPELDAGAHEMLVAGTRPKELLREGNEVHFETVEDAPLDALGVGVVEKYLDGHHAGGAEMALPVHLLEQRAITHLPLPVGLLGRERSASATARL</sequence>